<keyword evidence="3" id="KW-1185">Reference proteome</keyword>
<gene>
    <name evidence="2" type="ORF">RFN29_35470</name>
</gene>
<feature type="non-terminal residue" evidence="2">
    <location>
        <position position="1"/>
    </location>
</feature>
<comment type="caution">
    <text evidence="2">The sequence shown here is derived from an EMBL/GenBank/DDBJ whole genome shotgun (WGS) entry which is preliminary data.</text>
</comment>
<organism evidence="2 3">
    <name type="scientific">Mesorhizobium captivum</name>
    <dbReference type="NCBI Taxonomy" id="3072319"/>
    <lineage>
        <taxon>Bacteria</taxon>
        <taxon>Pseudomonadati</taxon>
        <taxon>Pseudomonadota</taxon>
        <taxon>Alphaproteobacteria</taxon>
        <taxon>Hyphomicrobiales</taxon>
        <taxon>Phyllobacteriaceae</taxon>
        <taxon>Mesorhizobium</taxon>
    </lineage>
</organism>
<reference evidence="2 3" key="1">
    <citation type="submission" date="2023-08" db="EMBL/GenBank/DDBJ databases">
        <title>Implementing the SeqCode for naming new Mesorhizobium species isolated from Vachellia karroo root nodules.</title>
        <authorList>
            <person name="Van Lill M."/>
        </authorList>
    </citation>
    <scope>NUCLEOTIDE SEQUENCE [LARGE SCALE GENOMIC DNA]</scope>
    <source>
        <strain evidence="2 3">VK22B</strain>
    </source>
</reference>
<evidence type="ECO:0000313" key="3">
    <source>
        <dbReference type="Proteomes" id="UP001271249"/>
    </source>
</evidence>
<feature type="compositionally biased region" description="Basic residues" evidence="1">
    <location>
        <begin position="73"/>
        <end position="82"/>
    </location>
</feature>
<sequence length="127" mass="14554">ASILDIARQDHRLQHIRIVGKLVRRHRHDRIRPYSPVPGDSGTQADSLGRGSTRLRRSERPAGFMNPPPIKPFKQRRQLSGRQPHHAILHFRQAELVILQTLRIEADAGVPSQKISLIRSVRFARKT</sequence>
<name>A0ABU4ZBU6_9HYPH</name>
<protein>
    <submittedName>
        <fullName evidence="2">Uncharacterized protein</fullName>
    </submittedName>
</protein>
<accession>A0ABU4ZBU6</accession>
<dbReference type="EMBL" id="JAVIJC010000151">
    <property type="protein sequence ID" value="MDX8496787.1"/>
    <property type="molecule type" value="Genomic_DNA"/>
</dbReference>
<feature type="region of interest" description="Disordered" evidence="1">
    <location>
        <begin position="28"/>
        <end position="82"/>
    </location>
</feature>
<proteinExistence type="predicted"/>
<evidence type="ECO:0000256" key="1">
    <source>
        <dbReference type="SAM" id="MobiDB-lite"/>
    </source>
</evidence>
<dbReference type="Proteomes" id="UP001271249">
    <property type="component" value="Unassembled WGS sequence"/>
</dbReference>
<evidence type="ECO:0000313" key="2">
    <source>
        <dbReference type="EMBL" id="MDX8496787.1"/>
    </source>
</evidence>